<gene>
    <name evidence="3" type="ORF">OSTQU699_LOCUS7876</name>
</gene>
<dbReference type="AlphaFoldDB" id="A0A8S1J963"/>
<dbReference type="PANTHER" id="PTHR34544">
    <property type="entry name" value="OSJNBA0006B20.18 PROTEIN"/>
    <property type="match status" value="1"/>
</dbReference>
<evidence type="ECO:0000259" key="2">
    <source>
        <dbReference type="Pfam" id="PF25498"/>
    </source>
</evidence>
<feature type="compositionally biased region" description="Polar residues" evidence="1">
    <location>
        <begin position="139"/>
        <end position="164"/>
    </location>
</feature>
<organism evidence="3 4">
    <name type="scientific">Ostreobium quekettii</name>
    <dbReference type="NCBI Taxonomy" id="121088"/>
    <lineage>
        <taxon>Eukaryota</taxon>
        <taxon>Viridiplantae</taxon>
        <taxon>Chlorophyta</taxon>
        <taxon>core chlorophytes</taxon>
        <taxon>Ulvophyceae</taxon>
        <taxon>TCBD clade</taxon>
        <taxon>Bryopsidales</taxon>
        <taxon>Ostreobineae</taxon>
        <taxon>Ostreobiaceae</taxon>
        <taxon>Ostreobium</taxon>
    </lineage>
</organism>
<dbReference type="Proteomes" id="UP000708148">
    <property type="component" value="Unassembled WGS sequence"/>
</dbReference>
<protein>
    <recommendedName>
        <fullName evidence="2">DUF7912 domain-containing protein</fullName>
    </recommendedName>
</protein>
<sequence length="370" mass="40576">MAHQVVYRQLLASRHRLNGLFSAVAHRGAAALSGRDSYIGQQLCTVHGIPSAGPAARVSASNGEPLEGLCDDDDKEYLVWGHEDTGDGEANSVMTLQPEENQDDDRLVGDNAGLNGDEHGKSRMRQGGSAIPSEDPGSNLVQDGFSSHVVPQSSGRSQDAQSSGSGTGDEESLEPIEQPTVPGVKDTEGTEWGQVVLEIVREVLKLSRMSALRLYSFHAEALGNKVSIRLDKTSDMYGSPNLIEIEDFSRAVYTRMESRMGVDEAGNVALEVSSPGAERRVIVPDELDRFKELPMTVEFTDESGSIKKEIFNFVRIGDSAPDEDAIVWKFADVRVHRARNRGRGMSKKEMRQTHTLFVRNIRAVHLYLDL</sequence>
<evidence type="ECO:0000313" key="4">
    <source>
        <dbReference type="Proteomes" id="UP000708148"/>
    </source>
</evidence>
<accession>A0A8S1J963</accession>
<comment type="caution">
    <text evidence="3">The sequence shown here is derived from an EMBL/GenBank/DDBJ whole genome shotgun (WGS) entry which is preliminary data.</text>
</comment>
<dbReference type="EMBL" id="CAJHUC010001860">
    <property type="protein sequence ID" value="CAD7702519.1"/>
    <property type="molecule type" value="Genomic_DNA"/>
</dbReference>
<dbReference type="PANTHER" id="PTHR34544:SF3">
    <property type="entry name" value="OS07G0155200 PROTEIN"/>
    <property type="match status" value="1"/>
</dbReference>
<feature type="region of interest" description="Disordered" evidence="1">
    <location>
        <begin position="99"/>
        <end position="187"/>
    </location>
</feature>
<evidence type="ECO:0000256" key="1">
    <source>
        <dbReference type="SAM" id="MobiDB-lite"/>
    </source>
</evidence>
<dbReference type="InterPro" id="IPR057234">
    <property type="entry name" value="DUF7912"/>
</dbReference>
<keyword evidence="4" id="KW-1185">Reference proteome</keyword>
<name>A0A8S1J963_9CHLO</name>
<proteinExistence type="predicted"/>
<feature type="domain" description="DUF7912" evidence="2">
    <location>
        <begin position="281"/>
        <end position="367"/>
    </location>
</feature>
<dbReference type="Pfam" id="PF25498">
    <property type="entry name" value="DUF7912"/>
    <property type="match status" value="1"/>
</dbReference>
<dbReference type="OrthoDB" id="1100432at2759"/>
<evidence type="ECO:0000313" key="3">
    <source>
        <dbReference type="EMBL" id="CAD7702519.1"/>
    </source>
</evidence>
<reference evidence="3" key="1">
    <citation type="submission" date="2020-12" db="EMBL/GenBank/DDBJ databases">
        <authorList>
            <person name="Iha C."/>
        </authorList>
    </citation>
    <scope>NUCLEOTIDE SEQUENCE</scope>
</reference>